<dbReference type="GeneID" id="20805393"/>
<feature type="region of interest" description="Disordered" evidence="1">
    <location>
        <begin position="1"/>
        <end position="37"/>
    </location>
</feature>
<dbReference type="EMBL" id="KI913119">
    <property type="protein sequence ID" value="ETV84066.1"/>
    <property type="molecule type" value="Genomic_DNA"/>
</dbReference>
<protein>
    <submittedName>
        <fullName evidence="2">Uncharacterized protein</fullName>
    </submittedName>
</protein>
<sequence length="281" mass="31401">MEEHGRKSLEVENPEKPRVASTDDTSDVEVDEEEEDLGDVDVRGVPTWLKYERQPGWHKMWEFMHKLETPYRVGSKETTHICLMCMDSIAKSGGSWKKALKVVNTTTIGMKHIERKHPQISQEIELARLEKKATKAKGLNKRAALLALARGATSTEAPPKKFKVLSKPLWIPSADIDVNAVKSDIQQKIQSVTTTMTQHTKVQYILLVVIGCLFKHGLISGNARSALKSQAINEPEGILLAAVELLLVVRSSLVRDHARMYPLTLQSRTGTWTSVSTHSFA</sequence>
<reference evidence="2" key="1">
    <citation type="submission" date="2013-12" db="EMBL/GenBank/DDBJ databases">
        <title>The Genome Sequence of Aphanomyces astaci APO3.</title>
        <authorList>
            <consortium name="The Broad Institute Genomics Platform"/>
            <person name="Russ C."/>
            <person name="Tyler B."/>
            <person name="van West P."/>
            <person name="Dieguez-Uribeondo J."/>
            <person name="Young S.K."/>
            <person name="Zeng Q."/>
            <person name="Gargeya S."/>
            <person name="Fitzgerald M."/>
            <person name="Abouelleil A."/>
            <person name="Alvarado L."/>
            <person name="Chapman S.B."/>
            <person name="Gainer-Dewar J."/>
            <person name="Goldberg J."/>
            <person name="Griggs A."/>
            <person name="Gujja S."/>
            <person name="Hansen M."/>
            <person name="Howarth C."/>
            <person name="Imamovic A."/>
            <person name="Ireland A."/>
            <person name="Larimer J."/>
            <person name="McCowan C."/>
            <person name="Murphy C."/>
            <person name="Pearson M."/>
            <person name="Poon T.W."/>
            <person name="Priest M."/>
            <person name="Roberts A."/>
            <person name="Saif S."/>
            <person name="Shea T."/>
            <person name="Sykes S."/>
            <person name="Wortman J."/>
            <person name="Nusbaum C."/>
            <person name="Birren B."/>
        </authorList>
    </citation>
    <scope>NUCLEOTIDE SEQUENCE [LARGE SCALE GENOMIC DNA]</scope>
    <source>
        <strain evidence="2">APO3</strain>
    </source>
</reference>
<feature type="compositionally biased region" description="Basic and acidic residues" evidence="1">
    <location>
        <begin position="1"/>
        <end position="18"/>
    </location>
</feature>
<dbReference type="AlphaFoldDB" id="W4GXM4"/>
<evidence type="ECO:0000313" key="2">
    <source>
        <dbReference type="EMBL" id="ETV84066.1"/>
    </source>
</evidence>
<dbReference type="VEuPathDB" id="FungiDB:H257_03397"/>
<accession>W4GXM4</accession>
<name>W4GXM4_APHAT</name>
<proteinExistence type="predicted"/>
<organism evidence="2">
    <name type="scientific">Aphanomyces astaci</name>
    <name type="common">Crayfish plague agent</name>
    <dbReference type="NCBI Taxonomy" id="112090"/>
    <lineage>
        <taxon>Eukaryota</taxon>
        <taxon>Sar</taxon>
        <taxon>Stramenopiles</taxon>
        <taxon>Oomycota</taxon>
        <taxon>Saprolegniomycetes</taxon>
        <taxon>Saprolegniales</taxon>
        <taxon>Verrucalvaceae</taxon>
        <taxon>Aphanomyces</taxon>
    </lineage>
</organism>
<feature type="compositionally biased region" description="Acidic residues" evidence="1">
    <location>
        <begin position="24"/>
        <end position="37"/>
    </location>
</feature>
<gene>
    <name evidence="2" type="ORF">H257_03397</name>
</gene>
<dbReference type="OrthoDB" id="66729at2759"/>
<dbReference type="RefSeq" id="XP_009825758.1">
    <property type="nucleotide sequence ID" value="XM_009827456.1"/>
</dbReference>
<evidence type="ECO:0000256" key="1">
    <source>
        <dbReference type="SAM" id="MobiDB-lite"/>
    </source>
</evidence>